<organism evidence="8 9">
    <name type="scientific">Merdimonas faecis</name>
    <dbReference type="NCBI Taxonomy" id="1653435"/>
    <lineage>
        <taxon>Bacteria</taxon>
        <taxon>Bacillati</taxon>
        <taxon>Bacillota</taxon>
        <taxon>Clostridia</taxon>
        <taxon>Lachnospirales</taxon>
        <taxon>Lachnospiraceae</taxon>
        <taxon>Merdimonas</taxon>
    </lineage>
</organism>
<reference evidence="8" key="1">
    <citation type="journal article" date="2021" name="PeerJ">
        <title>Extensive microbial diversity within the chicken gut microbiome revealed by metagenomics and culture.</title>
        <authorList>
            <person name="Gilroy R."/>
            <person name="Ravi A."/>
            <person name="Getino M."/>
            <person name="Pursley I."/>
            <person name="Horton D.L."/>
            <person name="Alikhan N.F."/>
            <person name="Baker D."/>
            <person name="Gharbi K."/>
            <person name="Hall N."/>
            <person name="Watson M."/>
            <person name="Adriaenssens E.M."/>
            <person name="Foster-Nyarko E."/>
            <person name="Jarju S."/>
            <person name="Secka A."/>
            <person name="Antonio M."/>
            <person name="Oren A."/>
            <person name="Chaudhuri R.R."/>
            <person name="La Ragione R."/>
            <person name="Hildebrand F."/>
            <person name="Pallen M.J."/>
        </authorList>
    </citation>
    <scope>NUCLEOTIDE SEQUENCE</scope>
    <source>
        <strain evidence="8">USAMLcec4-12693</strain>
    </source>
</reference>
<dbReference type="InterPro" id="IPR003838">
    <property type="entry name" value="ABC3_permease_C"/>
</dbReference>
<dbReference type="GO" id="GO:0022857">
    <property type="term" value="F:transmembrane transporter activity"/>
    <property type="evidence" value="ECO:0007669"/>
    <property type="project" value="TreeGrafter"/>
</dbReference>
<proteinExistence type="predicted"/>
<gene>
    <name evidence="8" type="ORF">K8V39_04515</name>
</gene>
<evidence type="ECO:0000313" key="8">
    <source>
        <dbReference type="EMBL" id="HJH49507.1"/>
    </source>
</evidence>
<dbReference type="PANTHER" id="PTHR30572:SF9">
    <property type="entry name" value="ABC TRANSPORTER PERMEASE PROTEIN"/>
    <property type="match status" value="1"/>
</dbReference>
<evidence type="ECO:0000259" key="7">
    <source>
        <dbReference type="Pfam" id="PF02687"/>
    </source>
</evidence>
<feature type="transmembrane region" description="Helical" evidence="6">
    <location>
        <begin position="399"/>
        <end position="423"/>
    </location>
</feature>
<dbReference type="InterPro" id="IPR050250">
    <property type="entry name" value="Macrolide_Exporter_MacB"/>
</dbReference>
<evidence type="ECO:0000256" key="6">
    <source>
        <dbReference type="SAM" id="Phobius"/>
    </source>
</evidence>
<feature type="domain" description="ABC3 transporter permease C-terminal" evidence="7">
    <location>
        <begin position="303"/>
        <end position="425"/>
    </location>
</feature>
<evidence type="ECO:0000256" key="2">
    <source>
        <dbReference type="ARBA" id="ARBA00022475"/>
    </source>
</evidence>
<evidence type="ECO:0000256" key="3">
    <source>
        <dbReference type="ARBA" id="ARBA00022692"/>
    </source>
</evidence>
<keyword evidence="2" id="KW-1003">Cell membrane</keyword>
<evidence type="ECO:0000256" key="5">
    <source>
        <dbReference type="ARBA" id="ARBA00023136"/>
    </source>
</evidence>
<comment type="subcellular location">
    <subcellularLocation>
        <location evidence="1">Cell membrane</location>
        <topology evidence="1">Multi-pass membrane protein</topology>
    </subcellularLocation>
</comment>
<evidence type="ECO:0000256" key="1">
    <source>
        <dbReference type="ARBA" id="ARBA00004651"/>
    </source>
</evidence>
<dbReference type="Pfam" id="PF02687">
    <property type="entry name" value="FtsX"/>
    <property type="match status" value="1"/>
</dbReference>
<dbReference type="Proteomes" id="UP000813420">
    <property type="component" value="Unassembled WGS sequence"/>
</dbReference>
<dbReference type="RefSeq" id="WP_277271800.1">
    <property type="nucleotide sequence ID" value="NZ_DYXE01000043.1"/>
</dbReference>
<comment type="caution">
    <text evidence="8">The sequence shown here is derived from an EMBL/GenBank/DDBJ whole genome shotgun (WGS) entry which is preliminary data.</text>
</comment>
<protein>
    <submittedName>
        <fullName evidence="8">ABC transporter permease</fullName>
    </submittedName>
</protein>
<dbReference type="PANTHER" id="PTHR30572">
    <property type="entry name" value="MEMBRANE COMPONENT OF TRANSPORTER-RELATED"/>
    <property type="match status" value="1"/>
</dbReference>
<evidence type="ECO:0000256" key="4">
    <source>
        <dbReference type="ARBA" id="ARBA00022989"/>
    </source>
</evidence>
<evidence type="ECO:0000313" key="9">
    <source>
        <dbReference type="Proteomes" id="UP000813420"/>
    </source>
</evidence>
<accession>A0A9D2VWP2</accession>
<name>A0A9D2VWP2_9FIRM</name>
<sequence>MNSWRRALLYIGRRKKKSLLLFLVMWANLLSVMVAVGIRETSQAVTAGLKEKLSGYFTVTPNLEVDGTARYLNDDLCKEIVQGENLLTYNGNDVFYMSLPDVKLTPGRFTAAGEEEDAHAACFLATTRSVYQEQFYLDNLNLVEGEHLEEDDEGQALISTVLARDNGLEIGDTFQSVVTENYRGTNEAALGNVYTYQVKGIFQVKDESEPDSERAEFDFPENYIFIDIQTDRKIVSDLRGGEFDWYRNGVNFYIRDSAQFEKTLEEVADEFHFDTDGYEIEQNNGKYQSSAEPLERVSFLTGIFIVVMIVLGIVILYLILFLWMRDRKHEMGIYLAAGIGKKGIFGQLILESFLLYVTAAIAAGLCAAALSGVVGRMVFTGDTAGMTELISGHSGGIGYMMAATAAGFLVILAAVGMSFLTVVKMTPKEILSSN</sequence>
<feature type="transmembrane region" description="Helical" evidence="6">
    <location>
        <begin position="353"/>
        <end position="379"/>
    </location>
</feature>
<keyword evidence="4 6" id="KW-1133">Transmembrane helix</keyword>
<keyword evidence="3 6" id="KW-0812">Transmembrane</keyword>
<dbReference type="GO" id="GO:0005886">
    <property type="term" value="C:plasma membrane"/>
    <property type="evidence" value="ECO:0007669"/>
    <property type="project" value="UniProtKB-SubCell"/>
</dbReference>
<dbReference type="AlphaFoldDB" id="A0A9D2VWP2"/>
<feature type="transmembrane region" description="Helical" evidence="6">
    <location>
        <begin position="20"/>
        <end position="38"/>
    </location>
</feature>
<keyword evidence="5 6" id="KW-0472">Membrane</keyword>
<reference evidence="8" key="2">
    <citation type="submission" date="2021-09" db="EMBL/GenBank/DDBJ databases">
        <authorList>
            <person name="Gilroy R."/>
        </authorList>
    </citation>
    <scope>NUCLEOTIDE SEQUENCE</scope>
    <source>
        <strain evidence="8">USAMLcec4-12693</strain>
    </source>
</reference>
<feature type="transmembrane region" description="Helical" evidence="6">
    <location>
        <begin position="299"/>
        <end position="323"/>
    </location>
</feature>
<dbReference type="EMBL" id="DYXE01000043">
    <property type="protein sequence ID" value="HJH49507.1"/>
    <property type="molecule type" value="Genomic_DNA"/>
</dbReference>